<dbReference type="AlphaFoldDB" id="F8X338"/>
<dbReference type="HOGENOM" id="CLU_004466_0_0_10"/>
<evidence type="ECO:0000259" key="1">
    <source>
        <dbReference type="Pfam" id="PF20041"/>
    </source>
</evidence>
<accession>F8X338</accession>
<dbReference type="PANTHER" id="PTHR32305:SF15">
    <property type="entry name" value="PROTEIN RHSA-RELATED"/>
    <property type="match status" value="1"/>
</dbReference>
<dbReference type="InterPro" id="IPR050708">
    <property type="entry name" value="T6SS_VgrG/RHS"/>
</dbReference>
<dbReference type="Gene3D" id="2.180.10.10">
    <property type="entry name" value="RHS repeat-associated core"/>
    <property type="match status" value="1"/>
</dbReference>
<dbReference type="NCBIfam" id="TIGR03696">
    <property type="entry name" value="Rhs_assc_core"/>
    <property type="match status" value="1"/>
</dbReference>
<sequence length="1209" mass="135837">MKQLFTIISFYLISLGLTSQVKITLETAQTTGGTQTACQTISLLPGFSFKATSTSGGLTLRVNPSTCDPYAGQASSVSASQNYIQTKTYIADDGSRYMETIQYFDGLGRPVQTVQRGVTPQAADLVTYQEYDPFGREDRSWLPAVAAGNNGAYMPLANYKASAMATYRSTTYNTAFDSVAYSRPIYEASPLSRVLEQYAPGADWHKNGKGVKTHYKTNIAGNATLNCILYIAGGTNQSPTLTKNGNYATGQLYVTEVKDEDGHASYEFKDKLGQIVLTRQMEGSTAHDTYYVYNDFGNLCFVLPPRINDEGIAQAKLDQLGYQYKYDDRNRCIWKRLPGCEPIYYVYDKADRLIFTQEGEQRAKQPTPEWTFNKYDTFGRLVISGIYPSSASHASLITKCKDIVVTEKIDPNKYYGYTWNILPEVVYTGSMIINYYDAYDAFPNNTQINYRELLKYTEKSGYGQRYIDNGLLLNTPKGQLTATRARSLMPDGSMEVGTVSMLYYDNRGRLIQTKSANHLGGVDEEYIAYNFTGQPTKKMHVHTKDANGGGKQTEVYTYTYDHAGRLLTTTHQLTDGTTARPQVTLADNTYDELGRLKSNQKGGLASSKTTYGYNIRSWTKSITSPLFSQTLYYNDKVTAHSYSDYESAYNGNISGMEWQLQGESKRSYRFKYDNLSRLLHAAYNGVTSGGMYNTSYIYDKHGNITGLNRIGKTSAVNYALVDNMTLTYAGNQMIHVADGVKNFAYAPSADFKDVPNAPGVVEYTYNKNGAMNKDLNKGITEIQYNSLNLPRAIEIANPSVKGRIKYTYSAAGVKLRTVHETDMNVQNATVMAVAPFSPETTTTETTDYVGNVIYKNNVLNRILVDGGYIEGGVYHYYMTDHLGNNRVVVNASGTVTQRNHYYPFGTAFAENTVDEQKKQPYKYNGKELDQMHGLNLYDYSARYYESAVGRFTTVDPLAEKYYSWSPYAYVMNNPLKYTDPTGMYVSEESVGAWVNAAFRTYILLEIYQRNNTNGQYDQAISYLQLTSSNLEKIWNSGNRYEITQLELGSIGGFSYDKERNIFKIEYLGGFDDDNLYHEITHGGQYENGTLGFMYVQDSNGKIRAVPFTGVNSEIEAYRVSHVYAKITSNKNIEDINTNYVRSIQVNGNDLYPVNMNASLGHYLDGESQYWTIRLGLSPIGSDKTQSIVVGEHPNDFVKLNQLPFMKWNK</sequence>
<dbReference type="InterPro" id="IPR022385">
    <property type="entry name" value="Rhs_assc_core"/>
</dbReference>
<dbReference type="EMBL" id="ADLW01000014">
    <property type="protein sequence ID" value="EGK05516.1"/>
    <property type="molecule type" value="Genomic_DNA"/>
</dbReference>
<dbReference type="Proteomes" id="UP000006420">
    <property type="component" value="Unassembled WGS sequence"/>
</dbReference>
<protein>
    <recommendedName>
        <fullName evidence="1">DUF6443 domain-containing protein</fullName>
    </recommendedName>
</protein>
<feature type="domain" description="DUF6443" evidence="1">
    <location>
        <begin position="84"/>
        <end position="217"/>
    </location>
</feature>
<name>F8X338_9BACT</name>
<organism evidence="2 3">
    <name type="scientific">Dysgonomonas mossii DSM 22836</name>
    <dbReference type="NCBI Taxonomy" id="742767"/>
    <lineage>
        <taxon>Bacteria</taxon>
        <taxon>Pseudomonadati</taxon>
        <taxon>Bacteroidota</taxon>
        <taxon>Bacteroidia</taxon>
        <taxon>Bacteroidales</taxon>
        <taxon>Dysgonomonadaceae</taxon>
        <taxon>Dysgonomonas</taxon>
    </lineage>
</organism>
<dbReference type="STRING" id="742767.HMPREF9456_02717"/>
<dbReference type="Pfam" id="PF20041">
    <property type="entry name" value="DUF6443"/>
    <property type="match status" value="1"/>
</dbReference>
<gene>
    <name evidence="2" type="ORF">HMPREF9456_02717</name>
</gene>
<evidence type="ECO:0000313" key="2">
    <source>
        <dbReference type="EMBL" id="EGK05516.1"/>
    </source>
</evidence>
<keyword evidence="3" id="KW-1185">Reference proteome</keyword>
<comment type="caution">
    <text evidence="2">The sequence shown here is derived from an EMBL/GenBank/DDBJ whole genome shotgun (WGS) entry which is preliminary data.</text>
</comment>
<dbReference type="OrthoDB" id="976756at2"/>
<dbReference type="GeneID" id="78083342"/>
<proteinExistence type="predicted"/>
<dbReference type="RefSeq" id="WP_006844082.1">
    <property type="nucleotide sequence ID" value="NZ_AQWJ01000004.1"/>
</dbReference>
<dbReference type="InterPro" id="IPR045619">
    <property type="entry name" value="DUF6443"/>
</dbReference>
<evidence type="ECO:0000313" key="3">
    <source>
        <dbReference type="Proteomes" id="UP000006420"/>
    </source>
</evidence>
<dbReference type="PANTHER" id="PTHR32305">
    <property type="match status" value="1"/>
</dbReference>
<dbReference type="eggNOG" id="COG3209">
    <property type="taxonomic scope" value="Bacteria"/>
</dbReference>
<reference evidence="2 3" key="1">
    <citation type="submission" date="2011-04" db="EMBL/GenBank/DDBJ databases">
        <title>The Genome Sequence of Dysgonomonas mossii DSM 22836.</title>
        <authorList>
            <consortium name="The Broad Institute Genome Sequencing Platform"/>
            <person name="Earl A."/>
            <person name="Ward D."/>
            <person name="Feldgarden M."/>
            <person name="Gevers D."/>
            <person name="Pudlo N."/>
            <person name="Martens E."/>
            <person name="Allen-Vercoe E."/>
            <person name="Young S.K."/>
            <person name="Zeng Q."/>
            <person name="Gargeya S."/>
            <person name="Fitzgerald M."/>
            <person name="Haas B."/>
            <person name="Abouelleil A."/>
            <person name="Alvarado L."/>
            <person name="Arachchi H.M."/>
            <person name="Berlin A."/>
            <person name="Brown A."/>
            <person name="Chapman S.B."/>
            <person name="Chen Z."/>
            <person name="Dunbar C."/>
            <person name="Freedman E."/>
            <person name="Gearin G."/>
            <person name="Gellesch M."/>
            <person name="Goldberg J."/>
            <person name="Griggs A."/>
            <person name="Gujja S."/>
            <person name="Heiman D."/>
            <person name="Howarth C."/>
            <person name="Larson L."/>
            <person name="Lui A."/>
            <person name="MacDonald P.J.P."/>
            <person name="Mehta T."/>
            <person name="Montmayeur A."/>
            <person name="Murphy C."/>
            <person name="Neiman D."/>
            <person name="Pearson M."/>
            <person name="Priest M."/>
            <person name="Roberts A."/>
            <person name="Saif S."/>
            <person name="Shea T."/>
            <person name="Shenoy N."/>
            <person name="Sisk P."/>
            <person name="Stolte C."/>
            <person name="Sykes S."/>
            <person name="Yandava C."/>
            <person name="Wortman J."/>
            <person name="Nusbaum C."/>
            <person name="Birren B."/>
        </authorList>
    </citation>
    <scope>NUCLEOTIDE SEQUENCE [LARGE SCALE GENOMIC DNA]</scope>
    <source>
        <strain evidence="2 3">DSM 22836</strain>
    </source>
</reference>